<keyword evidence="2" id="KW-1185">Reference proteome</keyword>
<reference evidence="1 2" key="1">
    <citation type="submission" date="2024-04" db="EMBL/GenBank/DDBJ databases">
        <authorList>
            <consortium name="Genoscope - CEA"/>
            <person name="William W."/>
        </authorList>
    </citation>
    <scope>NUCLEOTIDE SEQUENCE [LARGE SCALE GENOMIC DNA]</scope>
</reference>
<name>A0AAV2H2R9_LYMST</name>
<dbReference type="EMBL" id="CAXITT010000021">
    <property type="protein sequence ID" value="CAL1527698.1"/>
    <property type="molecule type" value="Genomic_DNA"/>
</dbReference>
<evidence type="ECO:0000313" key="2">
    <source>
        <dbReference type="Proteomes" id="UP001497497"/>
    </source>
</evidence>
<gene>
    <name evidence="1" type="ORF">GSLYS_00001868001</name>
</gene>
<sequence length="80" mass="8939">LTDICQHPLLKGNNLSTAANSELLLLRDILLQVADEVCEIVCQIKTGDLMKFVSSDHERLQKLLLVRKQIKDIGIIDVGK</sequence>
<comment type="caution">
    <text evidence="1">The sequence shown here is derived from an EMBL/GenBank/DDBJ whole genome shotgun (WGS) entry which is preliminary data.</text>
</comment>
<dbReference type="Proteomes" id="UP001497497">
    <property type="component" value="Unassembled WGS sequence"/>
</dbReference>
<evidence type="ECO:0000313" key="1">
    <source>
        <dbReference type="EMBL" id="CAL1527698.1"/>
    </source>
</evidence>
<accession>A0AAV2H2R9</accession>
<organism evidence="1 2">
    <name type="scientific">Lymnaea stagnalis</name>
    <name type="common">Great pond snail</name>
    <name type="synonym">Helix stagnalis</name>
    <dbReference type="NCBI Taxonomy" id="6523"/>
    <lineage>
        <taxon>Eukaryota</taxon>
        <taxon>Metazoa</taxon>
        <taxon>Spiralia</taxon>
        <taxon>Lophotrochozoa</taxon>
        <taxon>Mollusca</taxon>
        <taxon>Gastropoda</taxon>
        <taxon>Heterobranchia</taxon>
        <taxon>Euthyneura</taxon>
        <taxon>Panpulmonata</taxon>
        <taxon>Hygrophila</taxon>
        <taxon>Lymnaeoidea</taxon>
        <taxon>Lymnaeidae</taxon>
        <taxon>Lymnaea</taxon>
    </lineage>
</organism>
<dbReference type="AlphaFoldDB" id="A0AAV2H2R9"/>
<feature type="non-terminal residue" evidence="1">
    <location>
        <position position="80"/>
    </location>
</feature>
<proteinExistence type="predicted"/>
<feature type="non-terminal residue" evidence="1">
    <location>
        <position position="1"/>
    </location>
</feature>
<protein>
    <submittedName>
        <fullName evidence="1">Uncharacterized protein</fullName>
    </submittedName>
</protein>